<dbReference type="EMBL" id="VCKY01000103">
    <property type="protein sequence ID" value="TMR15069.1"/>
    <property type="molecule type" value="Genomic_DNA"/>
</dbReference>
<keyword evidence="2" id="KW-1185">Reference proteome</keyword>
<dbReference type="Proteomes" id="UP000309128">
    <property type="component" value="Unassembled WGS sequence"/>
</dbReference>
<reference evidence="1 2" key="1">
    <citation type="submission" date="2019-05" db="EMBL/GenBank/DDBJ databases">
        <title>Draft genome sequence of Nonomuraea turkmeniaca DSM 43926.</title>
        <authorList>
            <person name="Saricaoglu S."/>
            <person name="Isik K."/>
        </authorList>
    </citation>
    <scope>NUCLEOTIDE SEQUENCE [LARGE SCALE GENOMIC DNA]</scope>
    <source>
        <strain evidence="1 2">DSM 43926</strain>
    </source>
</reference>
<name>A0A5S4FBV3_9ACTN</name>
<gene>
    <name evidence="1" type="ORF">ETD86_27650</name>
</gene>
<organism evidence="1 2">
    <name type="scientific">Nonomuraea turkmeniaca</name>
    <dbReference type="NCBI Taxonomy" id="103838"/>
    <lineage>
        <taxon>Bacteria</taxon>
        <taxon>Bacillati</taxon>
        <taxon>Actinomycetota</taxon>
        <taxon>Actinomycetes</taxon>
        <taxon>Streptosporangiales</taxon>
        <taxon>Streptosporangiaceae</taxon>
        <taxon>Nonomuraea</taxon>
    </lineage>
</organism>
<dbReference type="RefSeq" id="WP_138669080.1">
    <property type="nucleotide sequence ID" value="NZ_VCKY01000103.1"/>
</dbReference>
<proteinExistence type="predicted"/>
<comment type="caution">
    <text evidence="1">The sequence shown here is derived from an EMBL/GenBank/DDBJ whole genome shotgun (WGS) entry which is preliminary data.</text>
</comment>
<protein>
    <submittedName>
        <fullName evidence="1">Uncharacterized protein</fullName>
    </submittedName>
</protein>
<dbReference type="AlphaFoldDB" id="A0A5S4FBV3"/>
<evidence type="ECO:0000313" key="1">
    <source>
        <dbReference type="EMBL" id="TMR15069.1"/>
    </source>
</evidence>
<accession>A0A5S4FBV3</accession>
<sequence length="65" mass="7162">MSEAREVVDHRQEALDMLAVARNTYSDRSDTSNAIAELIADQIPAIVHALLYVGDQLAKHGDAER</sequence>
<evidence type="ECO:0000313" key="2">
    <source>
        <dbReference type="Proteomes" id="UP000309128"/>
    </source>
</evidence>
<dbReference type="OrthoDB" id="9900503at2"/>